<evidence type="ECO:0000256" key="3">
    <source>
        <dbReference type="ARBA" id="ARBA00010441"/>
    </source>
</evidence>
<comment type="pathway">
    <text evidence="2">Phospholipid metabolism; phosphatidylglycerol biosynthesis; phosphatidylglycerol from CDP-diacylglycerol: step 1/2.</text>
</comment>
<evidence type="ECO:0000256" key="8">
    <source>
        <dbReference type="ARBA" id="ARBA00022692"/>
    </source>
</evidence>
<comment type="catalytic activity">
    <reaction evidence="14">
        <text>a CDP-1,2-diacyl-sn-glycerol + sn-glycerol 3-phosphate = a 1,2-diacyl-sn-glycero-3-phospho-(1'-sn-glycero-3'-phosphate) + CMP + H(+)</text>
        <dbReference type="Rhea" id="RHEA:12593"/>
        <dbReference type="ChEBI" id="CHEBI:15378"/>
        <dbReference type="ChEBI" id="CHEBI:57597"/>
        <dbReference type="ChEBI" id="CHEBI:58332"/>
        <dbReference type="ChEBI" id="CHEBI:60110"/>
        <dbReference type="ChEBI" id="CHEBI:60377"/>
        <dbReference type="EC" id="2.7.8.5"/>
    </reaction>
</comment>
<feature type="transmembrane region" description="Helical" evidence="17">
    <location>
        <begin position="28"/>
        <end position="50"/>
    </location>
</feature>
<dbReference type="GO" id="GO:0016020">
    <property type="term" value="C:membrane"/>
    <property type="evidence" value="ECO:0007669"/>
    <property type="project" value="UniProtKB-SubCell"/>
</dbReference>
<dbReference type="InterPro" id="IPR000462">
    <property type="entry name" value="CDP-OH_P_trans"/>
</dbReference>
<dbReference type="EMBL" id="REFO01000013">
    <property type="protein sequence ID" value="RMA93264.1"/>
    <property type="molecule type" value="Genomic_DNA"/>
</dbReference>
<evidence type="ECO:0000256" key="12">
    <source>
        <dbReference type="ARBA" id="ARBA00023209"/>
    </source>
</evidence>
<evidence type="ECO:0000256" key="5">
    <source>
        <dbReference type="ARBA" id="ARBA00014944"/>
    </source>
</evidence>
<dbReference type="PANTHER" id="PTHR14269">
    <property type="entry name" value="CDP-DIACYLGLYCEROL--GLYCEROL-3-PHOSPHATE 3-PHOSPHATIDYLTRANSFERASE-RELATED"/>
    <property type="match status" value="1"/>
</dbReference>
<evidence type="ECO:0000256" key="15">
    <source>
        <dbReference type="NCBIfam" id="TIGR00560"/>
    </source>
</evidence>
<dbReference type="AlphaFoldDB" id="A0A3M0B9V6"/>
<comment type="similarity">
    <text evidence="3 16">Belongs to the CDP-alcohol phosphatidyltransferase class-I family.</text>
</comment>
<keyword evidence="8 17" id="KW-0812">Transmembrane</keyword>
<evidence type="ECO:0000256" key="16">
    <source>
        <dbReference type="RuleBase" id="RU003750"/>
    </source>
</evidence>
<keyword evidence="7 16" id="KW-0808">Transferase</keyword>
<dbReference type="OrthoDB" id="9796672at2"/>
<dbReference type="EC" id="2.7.8.5" evidence="4 15"/>
<comment type="subcellular location">
    <subcellularLocation>
        <location evidence="1">Membrane</location>
        <topology evidence="1">Multi-pass membrane protein</topology>
    </subcellularLocation>
</comment>
<sequence>MKISYADILTIARLFITPLLIYTILNDYYYISAILIIISIITDWLDGIVARNFEDVTNYGKLLDPAVDKIFIISVLAAFIEKQMVSSFALFLVVAREFLITWFRSVMVNKGIVVPASSLGKIKTTLQLIAVFILSLNYVMIGNIVLWISIFVAYISAIDYFKLLFKEKIWN</sequence>
<dbReference type="InterPro" id="IPR004570">
    <property type="entry name" value="Phosphatidylglycerol_P_synth"/>
</dbReference>
<evidence type="ECO:0000256" key="1">
    <source>
        <dbReference type="ARBA" id="ARBA00004141"/>
    </source>
</evidence>
<evidence type="ECO:0000256" key="11">
    <source>
        <dbReference type="ARBA" id="ARBA00023136"/>
    </source>
</evidence>
<accession>A0A3M0B9V6</accession>
<comment type="caution">
    <text evidence="18">The sequence shown here is derived from an EMBL/GenBank/DDBJ whole genome shotgun (WGS) entry which is preliminary data.</text>
</comment>
<evidence type="ECO:0000256" key="14">
    <source>
        <dbReference type="ARBA" id="ARBA00048586"/>
    </source>
</evidence>
<gene>
    <name evidence="18" type="ORF">CLV39_1325</name>
</gene>
<dbReference type="Proteomes" id="UP000280842">
    <property type="component" value="Unassembled WGS sequence"/>
</dbReference>
<keyword evidence="13" id="KW-1208">Phospholipid metabolism</keyword>
<evidence type="ECO:0000256" key="10">
    <source>
        <dbReference type="ARBA" id="ARBA00023098"/>
    </source>
</evidence>
<dbReference type="GO" id="GO:0046474">
    <property type="term" value="P:glycerophospholipid biosynthetic process"/>
    <property type="evidence" value="ECO:0007669"/>
    <property type="project" value="TreeGrafter"/>
</dbReference>
<protein>
    <recommendedName>
        <fullName evidence="5 15">CDP-diacylglycerol--glycerol-3-phosphate 3-phosphatidyltransferase</fullName>
        <ecNumber evidence="4 15">2.7.8.5</ecNumber>
    </recommendedName>
</protein>
<dbReference type="PANTHER" id="PTHR14269:SF62">
    <property type="entry name" value="CDP-DIACYLGLYCEROL--GLYCEROL-3-PHOSPHATE 3-PHOSPHATIDYLTRANSFERASE 1, CHLOROPLASTIC"/>
    <property type="match status" value="1"/>
</dbReference>
<evidence type="ECO:0000256" key="17">
    <source>
        <dbReference type="SAM" id="Phobius"/>
    </source>
</evidence>
<evidence type="ECO:0000256" key="2">
    <source>
        <dbReference type="ARBA" id="ARBA00005042"/>
    </source>
</evidence>
<organism evidence="18 19">
    <name type="scientific">Hydrogenothermus marinus</name>
    <dbReference type="NCBI Taxonomy" id="133270"/>
    <lineage>
        <taxon>Bacteria</taxon>
        <taxon>Pseudomonadati</taxon>
        <taxon>Aquificota</taxon>
        <taxon>Aquificia</taxon>
        <taxon>Aquificales</taxon>
        <taxon>Hydrogenothermaceae</taxon>
        <taxon>Hydrogenothermus</taxon>
    </lineage>
</organism>
<dbReference type="RefSeq" id="WP_121923435.1">
    <property type="nucleotide sequence ID" value="NZ_REFO01000013.1"/>
</dbReference>
<dbReference type="Pfam" id="PF01066">
    <property type="entry name" value="CDP-OH_P_transf"/>
    <property type="match status" value="1"/>
</dbReference>
<keyword evidence="19" id="KW-1185">Reference proteome</keyword>
<keyword evidence="11 17" id="KW-0472">Membrane</keyword>
<evidence type="ECO:0000256" key="13">
    <source>
        <dbReference type="ARBA" id="ARBA00023264"/>
    </source>
</evidence>
<keyword evidence="10" id="KW-0443">Lipid metabolism</keyword>
<keyword evidence="12" id="KW-0594">Phospholipid biosynthesis</keyword>
<dbReference type="PIRSF" id="PIRSF000847">
    <property type="entry name" value="Phos_ph_gly_syn"/>
    <property type="match status" value="1"/>
</dbReference>
<keyword evidence="6" id="KW-0444">Lipid biosynthesis</keyword>
<name>A0A3M0B9V6_9AQUI</name>
<dbReference type="InterPro" id="IPR048254">
    <property type="entry name" value="CDP_ALCOHOL_P_TRANSF_CS"/>
</dbReference>
<dbReference type="PROSITE" id="PS00379">
    <property type="entry name" value="CDP_ALCOHOL_P_TRANSF"/>
    <property type="match status" value="1"/>
</dbReference>
<evidence type="ECO:0000313" key="18">
    <source>
        <dbReference type="EMBL" id="RMA93264.1"/>
    </source>
</evidence>
<dbReference type="GO" id="GO:0008444">
    <property type="term" value="F:CDP-diacylglycerol-glycerol-3-phosphate 3-phosphatidyltransferase activity"/>
    <property type="evidence" value="ECO:0007669"/>
    <property type="project" value="UniProtKB-UniRule"/>
</dbReference>
<reference evidence="18 19" key="1">
    <citation type="submission" date="2018-10" db="EMBL/GenBank/DDBJ databases">
        <title>Genomic Encyclopedia of Archaeal and Bacterial Type Strains, Phase II (KMG-II): from individual species to whole genera.</title>
        <authorList>
            <person name="Goeker M."/>
        </authorList>
    </citation>
    <scope>NUCLEOTIDE SEQUENCE [LARGE SCALE GENOMIC DNA]</scope>
    <source>
        <strain evidence="18 19">VM1</strain>
    </source>
</reference>
<evidence type="ECO:0000256" key="4">
    <source>
        <dbReference type="ARBA" id="ARBA00013170"/>
    </source>
</evidence>
<keyword evidence="9 17" id="KW-1133">Transmembrane helix</keyword>
<dbReference type="InterPro" id="IPR050324">
    <property type="entry name" value="CDP-alcohol_PTase-I"/>
</dbReference>
<evidence type="ECO:0000313" key="19">
    <source>
        <dbReference type="Proteomes" id="UP000280842"/>
    </source>
</evidence>
<proteinExistence type="inferred from homology"/>
<dbReference type="NCBIfam" id="TIGR00560">
    <property type="entry name" value="pgsA"/>
    <property type="match status" value="1"/>
</dbReference>
<dbReference type="Gene3D" id="1.20.120.1760">
    <property type="match status" value="1"/>
</dbReference>
<evidence type="ECO:0000256" key="9">
    <source>
        <dbReference type="ARBA" id="ARBA00022989"/>
    </source>
</evidence>
<dbReference type="InterPro" id="IPR043130">
    <property type="entry name" value="CDP-OH_PTrfase_TM_dom"/>
</dbReference>
<evidence type="ECO:0000256" key="7">
    <source>
        <dbReference type="ARBA" id="ARBA00022679"/>
    </source>
</evidence>
<evidence type="ECO:0000256" key="6">
    <source>
        <dbReference type="ARBA" id="ARBA00022516"/>
    </source>
</evidence>